<reference evidence="1 2" key="1">
    <citation type="journal article" date="2020" name="Cell">
        <title>Large-Scale Comparative Analyses of Tick Genomes Elucidate Their Genetic Diversity and Vector Capacities.</title>
        <authorList>
            <consortium name="Tick Genome and Microbiome Consortium (TIGMIC)"/>
            <person name="Jia N."/>
            <person name="Wang J."/>
            <person name="Shi W."/>
            <person name="Du L."/>
            <person name="Sun Y."/>
            <person name="Zhan W."/>
            <person name="Jiang J.F."/>
            <person name="Wang Q."/>
            <person name="Zhang B."/>
            <person name="Ji P."/>
            <person name="Bell-Sakyi L."/>
            <person name="Cui X.M."/>
            <person name="Yuan T.T."/>
            <person name="Jiang B.G."/>
            <person name="Yang W.F."/>
            <person name="Lam T.T."/>
            <person name="Chang Q.C."/>
            <person name="Ding S.J."/>
            <person name="Wang X.J."/>
            <person name="Zhu J.G."/>
            <person name="Ruan X.D."/>
            <person name="Zhao L."/>
            <person name="Wei J.T."/>
            <person name="Ye R.Z."/>
            <person name="Que T.C."/>
            <person name="Du C.H."/>
            <person name="Zhou Y.H."/>
            <person name="Cheng J.X."/>
            <person name="Dai P.F."/>
            <person name="Guo W.B."/>
            <person name="Han X.H."/>
            <person name="Huang E.J."/>
            <person name="Li L.F."/>
            <person name="Wei W."/>
            <person name="Gao Y.C."/>
            <person name="Liu J.Z."/>
            <person name="Shao H.Z."/>
            <person name="Wang X."/>
            <person name="Wang C.C."/>
            <person name="Yang T.C."/>
            <person name="Huo Q.B."/>
            <person name="Li W."/>
            <person name="Chen H.Y."/>
            <person name="Chen S.E."/>
            <person name="Zhou L.G."/>
            <person name="Ni X.B."/>
            <person name="Tian J.H."/>
            <person name="Sheng Y."/>
            <person name="Liu T."/>
            <person name="Pan Y.S."/>
            <person name="Xia L.Y."/>
            <person name="Li J."/>
            <person name="Zhao F."/>
            <person name="Cao W.C."/>
        </authorList>
    </citation>
    <scope>NUCLEOTIDE SEQUENCE [LARGE SCALE GENOMIC DNA]</scope>
    <source>
        <strain evidence="1">HaeL-2018</strain>
    </source>
</reference>
<accession>A0A9J6H5J5</accession>
<organism evidence="1 2">
    <name type="scientific">Haemaphysalis longicornis</name>
    <name type="common">Bush tick</name>
    <dbReference type="NCBI Taxonomy" id="44386"/>
    <lineage>
        <taxon>Eukaryota</taxon>
        <taxon>Metazoa</taxon>
        <taxon>Ecdysozoa</taxon>
        <taxon>Arthropoda</taxon>
        <taxon>Chelicerata</taxon>
        <taxon>Arachnida</taxon>
        <taxon>Acari</taxon>
        <taxon>Parasitiformes</taxon>
        <taxon>Ixodida</taxon>
        <taxon>Ixodoidea</taxon>
        <taxon>Ixodidae</taxon>
        <taxon>Haemaphysalinae</taxon>
        <taxon>Haemaphysalis</taxon>
    </lineage>
</organism>
<comment type="caution">
    <text evidence="1">The sequence shown here is derived from an EMBL/GenBank/DDBJ whole genome shotgun (WGS) entry which is preliminary data.</text>
</comment>
<evidence type="ECO:0000313" key="1">
    <source>
        <dbReference type="EMBL" id="KAH9382329.1"/>
    </source>
</evidence>
<protein>
    <submittedName>
        <fullName evidence="1">Uncharacterized protein</fullName>
    </submittedName>
</protein>
<gene>
    <name evidence="1" type="ORF">HPB48_012058</name>
</gene>
<dbReference type="Proteomes" id="UP000821853">
    <property type="component" value="Chromosome 9"/>
</dbReference>
<proteinExistence type="predicted"/>
<sequence length="116" mass="13249">MAQEQLSVAVYFAKMLSEMYSDEQNSLYVQFLIPIVDEFVKLNKVLQNEDPDPSKLFKDFSSFVVCLLHRIVLPGHASIDCDWESHVMHVRACQLGSVFRDALGKSSLSDERKNHS</sequence>
<evidence type="ECO:0000313" key="2">
    <source>
        <dbReference type="Proteomes" id="UP000821853"/>
    </source>
</evidence>
<dbReference type="AlphaFoldDB" id="A0A9J6H5J5"/>
<keyword evidence="2" id="KW-1185">Reference proteome</keyword>
<name>A0A9J6H5J5_HAELO</name>
<dbReference type="OrthoDB" id="6507766at2759"/>
<dbReference type="VEuPathDB" id="VectorBase:HLOH_055523"/>
<dbReference type="EMBL" id="JABSTR010000011">
    <property type="protein sequence ID" value="KAH9382329.1"/>
    <property type="molecule type" value="Genomic_DNA"/>
</dbReference>